<sequence length="34" mass="3618">MVVGELTCTHSVWSDNPKCIGTPPYGSPSNLNRG</sequence>
<name>A0A0E9PYN8_ANGAN</name>
<reference evidence="1" key="2">
    <citation type="journal article" date="2015" name="Fish Shellfish Immunol.">
        <title>Early steps in the European eel (Anguilla anguilla)-Vibrio vulnificus interaction in the gills: Role of the RtxA13 toxin.</title>
        <authorList>
            <person name="Callol A."/>
            <person name="Pajuelo D."/>
            <person name="Ebbesson L."/>
            <person name="Teles M."/>
            <person name="MacKenzie S."/>
            <person name="Amaro C."/>
        </authorList>
    </citation>
    <scope>NUCLEOTIDE SEQUENCE</scope>
</reference>
<protein>
    <submittedName>
        <fullName evidence="1">Uncharacterized protein</fullName>
    </submittedName>
</protein>
<reference evidence="1" key="1">
    <citation type="submission" date="2014-11" db="EMBL/GenBank/DDBJ databases">
        <authorList>
            <person name="Amaro Gonzalez C."/>
        </authorList>
    </citation>
    <scope>NUCLEOTIDE SEQUENCE</scope>
</reference>
<dbReference type="AlphaFoldDB" id="A0A0E9PYN8"/>
<dbReference type="EMBL" id="GBXM01098963">
    <property type="protein sequence ID" value="JAH09614.1"/>
    <property type="molecule type" value="Transcribed_RNA"/>
</dbReference>
<organism evidence="1">
    <name type="scientific">Anguilla anguilla</name>
    <name type="common">European freshwater eel</name>
    <name type="synonym">Muraena anguilla</name>
    <dbReference type="NCBI Taxonomy" id="7936"/>
    <lineage>
        <taxon>Eukaryota</taxon>
        <taxon>Metazoa</taxon>
        <taxon>Chordata</taxon>
        <taxon>Craniata</taxon>
        <taxon>Vertebrata</taxon>
        <taxon>Euteleostomi</taxon>
        <taxon>Actinopterygii</taxon>
        <taxon>Neopterygii</taxon>
        <taxon>Teleostei</taxon>
        <taxon>Anguilliformes</taxon>
        <taxon>Anguillidae</taxon>
        <taxon>Anguilla</taxon>
    </lineage>
</organism>
<evidence type="ECO:0000313" key="1">
    <source>
        <dbReference type="EMBL" id="JAH09614.1"/>
    </source>
</evidence>
<accession>A0A0E9PYN8</accession>
<proteinExistence type="predicted"/>